<feature type="region of interest" description="Disordered" evidence="1">
    <location>
        <begin position="63"/>
        <end position="162"/>
    </location>
</feature>
<reference evidence="2" key="1">
    <citation type="submission" date="2020-02" db="EMBL/GenBank/DDBJ databases">
        <authorList>
            <person name="Meier V. D."/>
        </authorList>
    </citation>
    <scope>NUCLEOTIDE SEQUENCE</scope>
    <source>
        <strain evidence="2">AVDCRST_MAG91</strain>
    </source>
</reference>
<feature type="compositionally biased region" description="Basic and acidic residues" evidence="1">
    <location>
        <begin position="1"/>
        <end position="14"/>
    </location>
</feature>
<feature type="region of interest" description="Disordered" evidence="1">
    <location>
        <begin position="1"/>
        <end position="51"/>
    </location>
</feature>
<feature type="compositionally biased region" description="Basic and acidic residues" evidence="1">
    <location>
        <begin position="122"/>
        <end position="162"/>
    </location>
</feature>
<sequence>EKGNSSRRPADGRRHSGHCRPGRTLGAARGHFRQGPGAAGRQGAGGLLPQGRLRGIDDFLRRQREWRQGQQPPARALFRPGRRARHPHLFGFERNQGRASHGGRGRRDLFRQMRHRHGHHGRPPEPRPVGRADVPGHVKEAQAGERRHPRQRRGDCRRRSGV</sequence>
<dbReference type="AlphaFoldDB" id="A0A6J4T1F1"/>
<gene>
    <name evidence="2" type="ORF">AVDCRST_MAG91-1640</name>
</gene>
<evidence type="ECO:0000256" key="1">
    <source>
        <dbReference type="SAM" id="MobiDB-lite"/>
    </source>
</evidence>
<organism evidence="2">
    <name type="scientific">uncultured Sphingomonadaceae bacterium</name>
    <dbReference type="NCBI Taxonomy" id="169976"/>
    <lineage>
        <taxon>Bacteria</taxon>
        <taxon>Pseudomonadati</taxon>
        <taxon>Pseudomonadota</taxon>
        <taxon>Alphaproteobacteria</taxon>
        <taxon>Sphingomonadales</taxon>
        <taxon>Sphingomonadaceae</taxon>
        <taxon>environmental samples</taxon>
    </lineage>
</organism>
<name>A0A6J4T1F1_9SPHN</name>
<protein>
    <submittedName>
        <fullName evidence="2">Uncharacterized protein</fullName>
    </submittedName>
</protein>
<feature type="non-terminal residue" evidence="2">
    <location>
        <position position="162"/>
    </location>
</feature>
<evidence type="ECO:0000313" key="2">
    <source>
        <dbReference type="EMBL" id="CAA9511127.1"/>
    </source>
</evidence>
<proteinExistence type="predicted"/>
<accession>A0A6J4T1F1</accession>
<dbReference type="EMBL" id="CADCVX010000316">
    <property type="protein sequence ID" value="CAA9511127.1"/>
    <property type="molecule type" value="Genomic_DNA"/>
</dbReference>
<feature type="non-terminal residue" evidence="2">
    <location>
        <position position="1"/>
    </location>
</feature>
<feature type="compositionally biased region" description="Basic residues" evidence="1">
    <location>
        <begin position="112"/>
        <end position="121"/>
    </location>
</feature>
<feature type="compositionally biased region" description="Gly residues" evidence="1">
    <location>
        <begin position="37"/>
        <end position="48"/>
    </location>
</feature>